<feature type="transmembrane region" description="Helical" evidence="1">
    <location>
        <begin position="220"/>
        <end position="241"/>
    </location>
</feature>
<accession>A0AAE3DHK4</accession>
<name>A0AAE3DHK4_9FIRM</name>
<keyword evidence="1" id="KW-0472">Membrane</keyword>
<dbReference type="AlphaFoldDB" id="A0AAE3DHK4"/>
<protein>
    <submittedName>
        <fullName evidence="2">Uncharacterized protein</fullName>
    </submittedName>
</protein>
<feature type="transmembrane region" description="Helical" evidence="1">
    <location>
        <begin position="190"/>
        <end position="208"/>
    </location>
</feature>
<dbReference type="Proteomes" id="UP001199424">
    <property type="component" value="Unassembled WGS sequence"/>
</dbReference>
<organism evidence="2 3">
    <name type="scientific">Hominenteromicrobium mulieris</name>
    <dbReference type="NCBI Taxonomy" id="2885357"/>
    <lineage>
        <taxon>Bacteria</taxon>
        <taxon>Bacillati</taxon>
        <taxon>Bacillota</taxon>
        <taxon>Clostridia</taxon>
        <taxon>Eubacteriales</taxon>
        <taxon>Oscillospiraceae</taxon>
        <taxon>Hominenteromicrobium</taxon>
    </lineage>
</organism>
<dbReference type="RefSeq" id="WP_308448226.1">
    <property type="nucleotide sequence ID" value="NZ_JAJEQC010000001.1"/>
</dbReference>
<evidence type="ECO:0000313" key="3">
    <source>
        <dbReference type="Proteomes" id="UP001199424"/>
    </source>
</evidence>
<feature type="transmembrane region" description="Helical" evidence="1">
    <location>
        <begin position="386"/>
        <end position="405"/>
    </location>
</feature>
<feature type="transmembrane region" description="Helical" evidence="1">
    <location>
        <begin position="25"/>
        <end position="50"/>
    </location>
</feature>
<feature type="transmembrane region" description="Helical" evidence="1">
    <location>
        <begin position="363"/>
        <end position="380"/>
    </location>
</feature>
<feature type="transmembrane region" description="Helical" evidence="1">
    <location>
        <begin position="121"/>
        <end position="141"/>
    </location>
</feature>
<feature type="transmembrane region" description="Helical" evidence="1">
    <location>
        <begin position="70"/>
        <end position="90"/>
    </location>
</feature>
<dbReference type="EMBL" id="JAJEQC010000001">
    <property type="protein sequence ID" value="MCC2135587.1"/>
    <property type="molecule type" value="Genomic_DNA"/>
</dbReference>
<sequence length="600" mass="68775">MTNDVQQIRSAPAIDLQEHFGKKKLFFVLAAAQAVLLLCILLFCSIKYEVSDDFIMEMVVSGAYTGHPDAHMMFSNIFIGWLFVPLYSLFPAISWYFWLQMLLCFLSFLALTYVLVQKLRLGTAVLTVVWITAFAARDLYILPQFTKTAIVASMCGCLLFVWALFEQNRRKCCVLGALLAITGCLVRRDAFFMAIAFSSVLVVYHIVICFKQKQMKLYEFFLKIAVPGIVFIVTIFLFNIVNALTYTANPDYTEYYTFTKIRSQILDYTWCDYENLRDELTAIGVSENDYQMILHWDFADQAVFSTEKMQQVLDIINAHRVNLHPSIREALSMIRLRQLYYPMTLCCVLLGLFCAITNPKKFWVPAVLALMVLGFLVYFYRLGRWVYRVEFGFLFCAAVLIAYFCEPFFKRSKATEALLCAAALLVGGWQGINYLPDNTAPIEDAVAYRMYVDGTFYYSASYSPEKYTKTVIPGKLRPEFLAQVNETPEDLYVLDFGTAIQTLYYDFSVFKSSRACFPKNVLFLSGVTQSHPSVQDYIESLGFENTLAALPSKNVYYVSNTSSETRILTFFHEHGHSDMQVTACGTFDDYTLWKYTETVN</sequence>
<evidence type="ECO:0000313" key="2">
    <source>
        <dbReference type="EMBL" id="MCC2135587.1"/>
    </source>
</evidence>
<reference evidence="2" key="1">
    <citation type="submission" date="2021-10" db="EMBL/GenBank/DDBJ databases">
        <title>Anaerobic single-cell dispensing facilitates the cultivation of human gut bacteria.</title>
        <authorList>
            <person name="Afrizal A."/>
        </authorList>
    </citation>
    <scope>NUCLEOTIDE SEQUENCE</scope>
    <source>
        <strain evidence="2">CLA-AA-H250</strain>
    </source>
</reference>
<evidence type="ECO:0000256" key="1">
    <source>
        <dbReference type="SAM" id="Phobius"/>
    </source>
</evidence>
<gene>
    <name evidence="2" type="ORF">LKD31_00950</name>
</gene>
<feature type="transmembrane region" description="Helical" evidence="1">
    <location>
        <begin position="148"/>
        <end position="165"/>
    </location>
</feature>
<comment type="caution">
    <text evidence="2">The sequence shown here is derived from an EMBL/GenBank/DDBJ whole genome shotgun (WGS) entry which is preliminary data.</text>
</comment>
<keyword evidence="1" id="KW-1133">Transmembrane helix</keyword>
<feature type="transmembrane region" description="Helical" evidence="1">
    <location>
        <begin position="339"/>
        <end position="356"/>
    </location>
</feature>
<keyword evidence="1" id="KW-0812">Transmembrane</keyword>
<keyword evidence="3" id="KW-1185">Reference proteome</keyword>
<proteinExistence type="predicted"/>